<sequence>MPMPPSDPRRLTPRSPASPAPARELEQRLIGVNACLAAFARRPQDLRKLWLAERQRELRTMLAWCVRQRIGYRVVAAEEIAKLSGSDHHEGVCCAFLRAPALNLDALLHDLRAGPALLLWLEGVGNPHNLGALLRSGAHFGIAGVLLAPDSELTLSPAALRIAEGGAEAVPVLRLEQREAALAQLRGAGFALAATTPHRAQSVYAAKLPARMLLWLGAEGAGLPATLQDAADLRLSIPGSGAVESLNVSAAAAVLCSEWYRRHVAVAPV</sequence>
<dbReference type="GO" id="GO:0003723">
    <property type="term" value="F:RNA binding"/>
    <property type="evidence" value="ECO:0007669"/>
    <property type="project" value="InterPro"/>
</dbReference>
<dbReference type="GO" id="GO:0008173">
    <property type="term" value="F:RNA methyltransferase activity"/>
    <property type="evidence" value="ECO:0007669"/>
    <property type="project" value="InterPro"/>
</dbReference>
<dbReference type="PANTHER" id="PTHR46429:SF2">
    <property type="entry name" value="TRNA_RRNA METHYLTRANSFERASE"/>
    <property type="match status" value="1"/>
</dbReference>
<dbReference type="SUPFAM" id="SSF75217">
    <property type="entry name" value="alpha/beta knot"/>
    <property type="match status" value="1"/>
</dbReference>
<dbReference type="Pfam" id="PF00588">
    <property type="entry name" value="SpoU_methylase"/>
    <property type="match status" value="1"/>
</dbReference>
<evidence type="ECO:0000256" key="1">
    <source>
        <dbReference type="ARBA" id="ARBA00022603"/>
    </source>
</evidence>
<dbReference type="InterPro" id="IPR029026">
    <property type="entry name" value="tRNA_m1G_MTases_N"/>
</dbReference>
<feature type="domain" description="RNA 2-O ribose methyltransferase substrate binding" evidence="4">
    <location>
        <begin position="28"/>
        <end position="102"/>
    </location>
</feature>
<organism evidence="5">
    <name type="scientific">mine drainage metagenome</name>
    <dbReference type="NCBI Taxonomy" id="410659"/>
    <lineage>
        <taxon>unclassified sequences</taxon>
        <taxon>metagenomes</taxon>
        <taxon>ecological metagenomes</taxon>
    </lineage>
</organism>
<dbReference type="GO" id="GO:0006396">
    <property type="term" value="P:RNA processing"/>
    <property type="evidence" value="ECO:0007669"/>
    <property type="project" value="InterPro"/>
</dbReference>
<dbReference type="PANTHER" id="PTHR46429">
    <property type="entry name" value="23S RRNA (GUANOSINE-2'-O-)-METHYLTRANSFERASE RLMB"/>
    <property type="match status" value="1"/>
</dbReference>
<keyword evidence="2 5" id="KW-0808">Transferase</keyword>
<reference evidence="5" key="2">
    <citation type="journal article" date="2014" name="ISME J.">
        <title>Microbial stratification in low pH oxic and suboxic macroscopic growths along an acid mine drainage.</title>
        <authorList>
            <person name="Mendez-Garcia C."/>
            <person name="Mesa V."/>
            <person name="Sprenger R.R."/>
            <person name="Richter M."/>
            <person name="Diez M.S."/>
            <person name="Solano J."/>
            <person name="Bargiela R."/>
            <person name="Golyshina O.V."/>
            <person name="Manteca A."/>
            <person name="Ramos J.L."/>
            <person name="Gallego J.R."/>
            <person name="Llorente I."/>
            <person name="Martins Dos Santos V.A."/>
            <person name="Jensen O.N."/>
            <person name="Pelaez A.I."/>
            <person name="Sanchez J."/>
            <person name="Ferrer M."/>
        </authorList>
    </citation>
    <scope>NUCLEOTIDE SEQUENCE</scope>
</reference>
<accession>T1CBD3</accession>
<gene>
    <name evidence="5" type="ORF">B1A_09346</name>
</gene>
<dbReference type="Gene3D" id="3.30.1330.30">
    <property type="match status" value="1"/>
</dbReference>
<dbReference type="InterPro" id="IPR004441">
    <property type="entry name" value="rRNA_MeTrfase_TrmH"/>
</dbReference>
<dbReference type="InterPro" id="IPR029064">
    <property type="entry name" value="Ribosomal_eL30-like_sf"/>
</dbReference>
<dbReference type="Gene3D" id="3.40.1280.10">
    <property type="match status" value="1"/>
</dbReference>
<name>T1CBD3_9ZZZZ</name>
<protein>
    <submittedName>
        <fullName evidence="5">tRNA/rRNA methyltransferase yfiF</fullName>
    </submittedName>
</protein>
<feature type="region of interest" description="Disordered" evidence="3">
    <location>
        <begin position="1"/>
        <end position="20"/>
    </location>
</feature>
<evidence type="ECO:0000256" key="3">
    <source>
        <dbReference type="SAM" id="MobiDB-lite"/>
    </source>
</evidence>
<proteinExistence type="predicted"/>
<dbReference type="CDD" id="cd18095">
    <property type="entry name" value="SpoU-like_rRNA-MTase"/>
    <property type="match status" value="1"/>
</dbReference>
<evidence type="ECO:0000259" key="4">
    <source>
        <dbReference type="SMART" id="SM00967"/>
    </source>
</evidence>
<comment type="caution">
    <text evidence="5">The sequence shown here is derived from an EMBL/GenBank/DDBJ whole genome shotgun (WGS) entry which is preliminary data.</text>
</comment>
<dbReference type="SUPFAM" id="SSF55315">
    <property type="entry name" value="L30e-like"/>
    <property type="match status" value="1"/>
</dbReference>
<dbReference type="Pfam" id="PF08032">
    <property type="entry name" value="SpoU_sub_bind"/>
    <property type="match status" value="1"/>
</dbReference>
<dbReference type="InterPro" id="IPR029028">
    <property type="entry name" value="Alpha/beta_knot_MTases"/>
</dbReference>
<dbReference type="GO" id="GO:0032259">
    <property type="term" value="P:methylation"/>
    <property type="evidence" value="ECO:0007669"/>
    <property type="project" value="UniProtKB-KW"/>
</dbReference>
<dbReference type="GO" id="GO:0005829">
    <property type="term" value="C:cytosol"/>
    <property type="evidence" value="ECO:0007669"/>
    <property type="project" value="TreeGrafter"/>
</dbReference>
<evidence type="ECO:0000256" key="2">
    <source>
        <dbReference type="ARBA" id="ARBA00022679"/>
    </source>
</evidence>
<keyword evidence="1 5" id="KW-0489">Methyltransferase</keyword>
<dbReference type="SMART" id="SM00967">
    <property type="entry name" value="SpoU_sub_bind"/>
    <property type="match status" value="1"/>
</dbReference>
<dbReference type="InterPro" id="IPR013123">
    <property type="entry name" value="SpoU_subst-bd"/>
</dbReference>
<dbReference type="AlphaFoldDB" id="T1CBD3"/>
<reference evidence="5" key="1">
    <citation type="submission" date="2013-08" db="EMBL/GenBank/DDBJ databases">
        <authorList>
            <person name="Mendez C."/>
            <person name="Richter M."/>
            <person name="Ferrer M."/>
            <person name="Sanchez J."/>
        </authorList>
    </citation>
    <scope>NUCLEOTIDE SEQUENCE</scope>
</reference>
<dbReference type="EMBL" id="AUZX01006653">
    <property type="protein sequence ID" value="EQD63014.1"/>
    <property type="molecule type" value="Genomic_DNA"/>
</dbReference>
<evidence type="ECO:0000313" key="5">
    <source>
        <dbReference type="EMBL" id="EQD63014.1"/>
    </source>
</evidence>
<dbReference type="InterPro" id="IPR001537">
    <property type="entry name" value="SpoU_MeTrfase"/>
</dbReference>